<keyword evidence="8" id="KW-0812">Transmembrane</keyword>
<keyword evidence="4" id="KW-0732">Signal</keyword>
<evidence type="ECO:0000256" key="4">
    <source>
        <dbReference type="ARBA" id="ARBA00022729"/>
    </source>
</evidence>
<keyword evidence="3" id="KW-0272">Extracellular matrix</keyword>
<dbReference type="InterPro" id="IPR002035">
    <property type="entry name" value="VWF_A"/>
</dbReference>
<evidence type="ECO:0000256" key="5">
    <source>
        <dbReference type="ARBA" id="ARBA00022737"/>
    </source>
</evidence>
<dbReference type="GO" id="GO:0005615">
    <property type="term" value="C:extracellular space"/>
    <property type="evidence" value="ECO:0007669"/>
    <property type="project" value="TreeGrafter"/>
</dbReference>
<proteinExistence type="predicted"/>
<dbReference type="GeneTree" id="ENSGT00940000156462"/>
<dbReference type="PRINTS" id="PR00453">
    <property type="entry name" value="VWFADOMAIN"/>
</dbReference>
<comment type="subcellular location">
    <subcellularLocation>
        <location evidence="1">Secreted</location>
        <location evidence="1">Extracellular space</location>
        <location evidence="1">Extracellular matrix</location>
    </subcellularLocation>
</comment>
<feature type="domain" description="VWFA" evidence="9">
    <location>
        <begin position="743"/>
        <end position="915"/>
    </location>
</feature>
<gene>
    <name evidence="10" type="primary">COL6A3</name>
</gene>
<dbReference type="FunFam" id="3.40.50.410:FF:000003">
    <property type="entry name" value="Collagen type VI alpha 3 chain"/>
    <property type="match status" value="6"/>
</dbReference>
<evidence type="ECO:0000256" key="2">
    <source>
        <dbReference type="ARBA" id="ARBA00022525"/>
    </source>
</evidence>
<keyword evidence="8" id="KW-0472">Membrane</keyword>
<dbReference type="InterPro" id="IPR050525">
    <property type="entry name" value="ECM_Assembly_Org"/>
</dbReference>
<keyword evidence="2" id="KW-0964">Secreted</keyword>
<evidence type="ECO:0000256" key="7">
    <source>
        <dbReference type="ARBA" id="ARBA00023119"/>
    </source>
</evidence>
<protein>
    <recommendedName>
        <fullName evidence="9">VWFA domain-containing protein</fullName>
    </recommendedName>
</protein>
<feature type="transmembrane region" description="Helical" evidence="8">
    <location>
        <begin position="162"/>
        <end position="182"/>
    </location>
</feature>
<reference evidence="10 11" key="1">
    <citation type="submission" date="2021-04" db="EMBL/GenBank/DDBJ databases">
        <authorList>
            <consortium name="Wellcome Sanger Institute Data Sharing"/>
        </authorList>
    </citation>
    <scope>NUCLEOTIDE SEQUENCE [LARGE SCALE GENOMIC DNA]</scope>
</reference>
<dbReference type="InterPro" id="IPR036465">
    <property type="entry name" value="vWFA_dom_sf"/>
</dbReference>
<feature type="transmembrane region" description="Helical" evidence="8">
    <location>
        <begin position="194"/>
        <end position="214"/>
    </location>
</feature>
<dbReference type="Pfam" id="PF00092">
    <property type="entry name" value="VWA"/>
    <property type="match status" value="7"/>
</dbReference>
<keyword evidence="8" id="KW-1133">Transmembrane helix</keyword>
<feature type="domain" description="VWFA" evidence="9">
    <location>
        <begin position="1"/>
        <end position="172"/>
    </location>
</feature>
<evidence type="ECO:0000313" key="10">
    <source>
        <dbReference type="Ensembl" id="ENSATEP00000073998.1"/>
    </source>
</evidence>
<feature type="domain" description="VWFA" evidence="9">
    <location>
        <begin position="929"/>
        <end position="1105"/>
    </location>
</feature>
<dbReference type="Proteomes" id="UP000265040">
    <property type="component" value="Chromosome 21"/>
</dbReference>
<dbReference type="Ensembl" id="ENSATET00000080019.1">
    <property type="protein sequence ID" value="ENSATEP00000073998.1"/>
    <property type="gene ID" value="ENSATEG00000033619.1"/>
</dbReference>
<dbReference type="PROSITE" id="PS50234">
    <property type="entry name" value="VWFA"/>
    <property type="match status" value="7"/>
</dbReference>
<dbReference type="PANTHER" id="PTHR24020">
    <property type="entry name" value="COLLAGEN ALPHA"/>
    <property type="match status" value="1"/>
</dbReference>
<organism evidence="10 11">
    <name type="scientific">Anabas testudineus</name>
    <name type="common">Climbing perch</name>
    <name type="synonym">Anthias testudineus</name>
    <dbReference type="NCBI Taxonomy" id="64144"/>
    <lineage>
        <taxon>Eukaryota</taxon>
        <taxon>Metazoa</taxon>
        <taxon>Chordata</taxon>
        <taxon>Craniata</taxon>
        <taxon>Vertebrata</taxon>
        <taxon>Euteleostomi</taxon>
        <taxon>Actinopterygii</taxon>
        <taxon>Neopterygii</taxon>
        <taxon>Teleostei</taxon>
        <taxon>Neoteleostei</taxon>
        <taxon>Acanthomorphata</taxon>
        <taxon>Anabantaria</taxon>
        <taxon>Anabantiformes</taxon>
        <taxon>Anabantoidei</taxon>
        <taxon>Anabantidae</taxon>
        <taxon>Anabas</taxon>
    </lineage>
</organism>
<feature type="domain" description="VWFA" evidence="9">
    <location>
        <begin position="348"/>
        <end position="520"/>
    </location>
</feature>
<dbReference type="SMART" id="SM00327">
    <property type="entry name" value="VWA"/>
    <property type="match status" value="7"/>
</dbReference>
<dbReference type="Gene3D" id="3.40.50.410">
    <property type="entry name" value="von Willebrand factor, type A domain"/>
    <property type="match status" value="7"/>
</dbReference>
<dbReference type="SUPFAM" id="SSF53300">
    <property type="entry name" value="vWA-like"/>
    <property type="match status" value="7"/>
</dbReference>
<sequence>VFLLDGSNNTRNGFPELKFFVKSIVESLVIEDKVRVAVVLYSDNTKVYFNLKTHRSKKALIYAIRSLRHKGGSLRNTGAALQFVRDHVFTVSSGSRRLEGVPQILLLLTGGKSNDEVSLPALDLKQFGVLSFAIGMKNAKQKELQKIASSSKFLFNLPVFDAVSWLLFLTTYCLLVITFMFSSYTLESSVDSHISTYFFLLFCLFLDSMIITSLTEYLNILFPELNHLGGSSRNTGAALDFVRYTAFADISGSRHEDGVPQILILLSGGRSQDDIASAVGALKQQNVVPFCVGTRNADILELQMIAHNPSYAFSVPRFDDVESIHTQLVNILVSVKGSAHPTESIQHDIVFLLDSSDEMQNEFQEILGFVERMVVKLNVDEKKDRVSVVQYSREPYVEFFLNTHKTQQNVVENVQSLRHKGGRPRNTGAALQYVKDNVFTSSSGSRLQQGVPQILVLLTGGRSSDDVENAAENLKGMGVMLFVVGTRNAEMIEIQSILQEASHAFLAADSSNLSGIEKEIFSAIKKGISVVNRRKQFLIEMQYVTFSPLLGDYVVFLLDGSDDSLQSFPDIKNFVQRIVADLHIDADKDRVAVVQYSDTAEMNFNLRQYATEEDVLDAVKSLRHKGGYPHNIGAALQYARDNIFTSESGSRVLEGIPQIVILLSGGRSRDDVRTPVRMLKEIGVISIAIGTTNADTIELQTISHEPKYKITGGCPCNCLLVNCRITLLLFPHFIFVADSKKHDVVFLIDGSYDSRNDFGAIRGFVEKLVGSLNLDENKDQVAVVQYSRDATVNFYLNSYSSKNDVLNSIRTMSHKLGRPLNIGKALAFVRDNVFAASVGGRRAESVPQYLYVFSGGRSEDDVRGAAQSLKEDGIKTVSFGTQNADTLEMQTISYTPAHYFYVTSFDNLQSIQPSMEATMRGSTSTMYRDIVFLIDGSDDVRSRFSALREFVAKMVESLNLDQGKDKVAVVQYSNSAELSFSLNSYNTSSDVLKHIASLKPKGGRPQYIGAALQFVKDNVFVTNAGGRHDEGAKQILVILAGGRSRDSPRGPASMLKAAGVVTFAVGSRMSNSAEMQVISSHPNNAYTVADFVNLPHIHQRLMSQLTQTGVEKKVKAGRDFVFLLDGSDGTTTGFPTMRDFVQRVVETLSVDDNKDRVSVVQYSRDPAVQFYLNTYTTKGEILDTVRGLRHKGGRPLNTGAALQYLRDNVFTASAGSRRLEGVPQVLVLLSGGRSSDSVDAPASALKQLGVLTFAIGTRSSDRSELQKISHNPRYALSVSEFGYLPSVLQQIQSSVDEEVTKTTPELPTVPGINRGIFFYTHHTMARGKLEAYETLLLQSPGQPGPTLTHQLGQHPQSNFINLELSIEDVTFPREAFDTCT</sequence>
<feature type="domain" description="VWFA" evidence="9">
    <location>
        <begin position="1119"/>
        <end position="1291"/>
    </location>
</feature>
<keyword evidence="6" id="KW-0130">Cell adhesion</keyword>
<keyword evidence="7" id="KW-0176">Collagen</keyword>
<dbReference type="GO" id="GO:0007155">
    <property type="term" value="P:cell adhesion"/>
    <property type="evidence" value="ECO:0007669"/>
    <property type="project" value="UniProtKB-KW"/>
</dbReference>
<keyword evidence="11" id="KW-1185">Reference proteome</keyword>
<evidence type="ECO:0000256" key="1">
    <source>
        <dbReference type="ARBA" id="ARBA00004498"/>
    </source>
</evidence>
<evidence type="ECO:0000259" key="9">
    <source>
        <dbReference type="PROSITE" id="PS50234"/>
    </source>
</evidence>
<evidence type="ECO:0000313" key="11">
    <source>
        <dbReference type="Proteomes" id="UP000265040"/>
    </source>
</evidence>
<accession>A0AAQ6IKB7</accession>
<evidence type="ECO:0000256" key="6">
    <source>
        <dbReference type="ARBA" id="ARBA00022889"/>
    </source>
</evidence>
<dbReference type="GO" id="GO:0005581">
    <property type="term" value="C:collagen trimer"/>
    <property type="evidence" value="ECO:0007669"/>
    <property type="project" value="UniProtKB-KW"/>
</dbReference>
<keyword evidence="5" id="KW-0677">Repeat</keyword>
<reference evidence="10" key="3">
    <citation type="submission" date="2025-09" db="UniProtKB">
        <authorList>
            <consortium name="Ensembl"/>
        </authorList>
    </citation>
    <scope>IDENTIFICATION</scope>
</reference>
<feature type="domain" description="VWFA" evidence="9">
    <location>
        <begin position="224"/>
        <end position="328"/>
    </location>
</feature>
<evidence type="ECO:0000256" key="8">
    <source>
        <dbReference type="SAM" id="Phobius"/>
    </source>
</evidence>
<feature type="domain" description="VWFA" evidence="9">
    <location>
        <begin position="553"/>
        <end position="706"/>
    </location>
</feature>
<evidence type="ECO:0000256" key="3">
    <source>
        <dbReference type="ARBA" id="ARBA00022530"/>
    </source>
</evidence>
<dbReference type="PANTHER" id="PTHR24020:SF13">
    <property type="entry name" value="COLLAGEN ALPHA-3(VI) CHAIN"/>
    <property type="match status" value="1"/>
</dbReference>
<reference evidence="10" key="2">
    <citation type="submission" date="2025-08" db="UniProtKB">
        <authorList>
            <consortium name="Ensembl"/>
        </authorList>
    </citation>
    <scope>IDENTIFICATION</scope>
</reference>
<name>A0AAQ6IKB7_ANATE</name>